<evidence type="ECO:0000256" key="3">
    <source>
        <dbReference type="ARBA" id="ARBA00004321"/>
    </source>
</evidence>
<name>A0A1L9RN29_ASPWE</name>
<dbReference type="GO" id="GO:0005509">
    <property type="term" value="F:calcium ion binding"/>
    <property type="evidence" value="ECO:0007669"/>
    <property type="project" value="InterPro"/>
</dbReference>
<feature type="disulfide bond" evidence="12">
    <location>
        <begin position="374"/>
        <end position="403"/>
    </location>
</feature>
<dbReference type="InterPro" id="IPR001382">
    <property type="entry name" value="Glyco_hydro_47"/>
</dbReference>
<feature type="binding site" evidence="11">
    <location>
        <position position="570"/>
    </location>
    <ligand>
        <name>Ca(2+)</name>
        <dbReference type="ChEBI" id="CHEBI:29108"/>
    </ligand>
</feature>
<dbReference type="PANTHER" id="PTHR11742">
    <property type="entry name" value="MANNOSYL-OLIGOSACCHARIDE ALPHA-1,2-MANNOSIDASE-RELATED"/>
    <property type="match status" value="1"/>
</dbReference>
<dbReference type="Pfam" id="PF01532">
    <property type="entry name" value="Glyco_hydro_47"/>
    <property type="match status" value="1"/>
</dbReference>
<dbReference type="AlphaFoldDB" id="A0A1L9RN29"/>
<evidence type="ECO:0000256" key="2">
    <source>
        <dbReference type="ARBA" id="ARBA00001946"/>
    </source>
</evidence>
<proteinExistence type="inferred from homology"/>
<keyword evidence="8" id="KW-0968">Cytoplasmic vesicle</keyword>
<evidence type="ECO:0000256" key="13">
    <source>
        <dbReference type="RuleBase" id="RU361193"/>
    </source>
</evidence>
<evidence type="ECO:0000256" key="1">
    <source>
        <dbReference type="ARBA" id="ARBA00001913"/>
    </source>
</evidence>
<dbReference type="FunFam" id="1.50.10.10:FF:000037">
    <property type="entry name" value="alpha-1,2-Mannosidase"/>
    <property type="match status" value="1"/>
</dbReference>
<dbReference type="GO" id="GO:0005783">
    <property type="term" value="C:endoplasmic reticulum"/>
    <property type="evidence" value="ECO:0007669"/>
    <property type="project" value="TreeGrafter"/>
</dbReference>
<feature type="active site" evidence="10">
    <location>
        <position position="301"/>
    </location>
</feature>
<dbReference type="EC" id="3.2.1.-" evidence="13"/>
<comment type="subcellular location">
    <subcellularLocation>
        <location evidence="3">Cytoplasmic vesicle lumen</location>
    </subcellularLocation>
</comment>
<evidence type="ECO:0000256" key="5">
    <source>
        <dbReference type="ARBA" id="ARBA00007658"/>
    </source>
</evidence>
<evidence type="ECO:0000256" key="7">
    <source>
        <dbReference type="ARBA" id="ARBA00023157"/>
    </source>
</evidence>
<dbReference type="Proteomes" id="UP000184383">
    <property type="component" value="Unassembled WGS sequence"/>
</dbReference>
<dbReference type="GO" id="GO:0004571">
    <property type="term" value="F:mannosyl-oligosaccharide 1,2-alpha-mannosidase activity"/>
    <property type="evidence" value="ECO:0007669"/>
    <property type="project" value="InterPro"/>
</dbReference>
<evidence type="ECO:0000256" key="8">
    <source>
        <dbReference type="ARBA" id="ARBA00023329"/>
    </source>
</evidence>
<comment type="cofactor">
    <cofactor evidence="2">
        <name>Mg(2+)</name>
        <dbReference type="ChEBI" id="CHEBI:18420"/>
    </cofactor>
</comment>
<dbReference type="SUPFAM" id="SSF48225">
    <property type="entry name" value="Seven-hairpin glycosidases"/>
    <property type="match status" value="1"/>
</dbReference>
<comment type="pathway">
    <text evidence="4">Protein modification; protein glycosylation.</text>
</comment>
<dbReference type="OrthoDB" id="8118055at2759"/>
<keyword evidence="13" id="KW-0326">Glycosidase</keyword>
<sequence>MGFFLIALFLQRYISPTLVLFLFVYINLTSSECISERASPTCPVSLISLPSGTPSPIPQIQHQFTSETQSDRLERIKRQQAVRKAFQHSWTAYKDHAWLWDELSPISCGRQNPLGGWAATLVDSLDTLIVMGLVEEFETALQALNEIDFSTTKALSVNIFETTIRYLGGLISAYDLTNGKHSILLEKAQQLADFLLKAFATSNRMPQTRWEWIRAVFESSTESSERTLLAEIGSLGLEFTRLSQITGDAQYFDAVQRIADRLHSTQNRTRLPGLWPVSVDARTWSFSNFSNSHFTVGGMADSTYEYLVKEYLLLGAQSDQYRDMYIHAIEGIKQHLLFRGMDKGGQDVLFAGDIRFNSGSGEEVFEYQMEHLKCFLGGMVGLGARVFGRPADLTIARKLVDGCIWAYNLMPTGIMPETVYISGCRNSTRCEWREEKWHRDIFGWPEEREMPPNLQDAVQRVIQQHGLQPPILEVADPKYRLRPEAIESIFTIYRITGDKSLQDTAWQIFQNIERYTKSEHGYAAINDTRDIKTSKLDVMESFWLAETLKYFYLIFSDPNLISLDEYVLNTEGHPFKYIHVNVRS</sequence>
<feature type="active site" description="Proton donor" evidence="10">
    <location>
        <position position="161"/>
    </location>
</feature>
<dbReference type="InterPro" id="IPR036026">
    <property type="entry name" value="Seven-hairpin_glycosidases"/>
</dbReference>
<dbReference type="InterPro" id="IPR012341">
    <property type="entry name" value="6hp_glycosidase-like_sf"/>
</dbReference>
<dbReference type="GO" id="GO:0060205">
    <property type="term" value="C:cytoplasmic vesicle lumen"/>
    <property type="evidence" value="ECO:0007669"/>
    <property type="project" value="UniProtKB-SubCell"/>
</dbReference>
<keyword evidence="6 13" id="KW-0378">Hydrolase</keyword>
<feature type="active site" description="Proton donor" evidence="10">
    <location>
        <position position="417"/>
    </location>
</feature>
<evidence type="ECO:0000256" key="11">
    <source>
        <dbReference type="PIRSR" id="PIRSR601382-2"/>
    </source>
</evidence>
<keyword evidence="11" id="KW-0479">Metal-binding</keyword>
<gene>
    <name evidence="14" type="ORF">ASPWEDRAFT_106866</name>
</gene>
<comment type="similarity">
    <text evidence="5 13">Belongs to the glycosyl hydrolase 47 family.</text>
</comment>
<organism evidence="14 15">
    <name type="scientific">Aspergillus wentii DTO 134E9</name>
    <dbReference type="NCBI Taxonomy" id="1073089"/>
    <lineage>
        <taxon>Eukaryota</taxon>
        <taxon>Fungi</taxon>
        <taxon>Dikarya</taxon>
        <taxon>Ascomycota</taxon>
        <taxon>Pezizomycotina</taxon>
        <taxon>Eurotiomycetes</taxon>
        <taxon>Eurotiomycetidae</taxon>
        <taxon>Eurotiales</taxon>
        <taxon>Aspergillaceae</taxon>
        <taxon>Aspergillus</taxon>
        <taxon>Aspergillus subgen. Cremei</taxon>
    </lineage>
</organism>
<dbReference type="RefSeq" id="XP_040690012.1">
    <property type="nucleotide sequence ID" value="XM_040827843.1"/>
</dbReference>
<comment type="cofactor">
    <cofactor evidence="1 11">
        <name>Ca(2+)</name>
        <dbReference type="ChEBI" id="CHEBI:29108"/>
    </cofactor>
</comment>
<feature type="active site" evidence="10">
    <location>
        <position position="484"/>
    </location>
</feature>
<dbReference type="GO" id="GO:0005975">
    <property type="term" value="P:carbohydrate metabolic process"/>
    <property type="evidence" value="ECO:0007669"/>
    <property type="project" value="InterPro"/>
</dbReference>
<dbReference type="GeneID" id="63743691"/>
<dbReference type="STRING" id="1073089.A0A1L9RN29"/>
<evidence type="ECO:0000256" key="12">
    <source>
        <dbReference type="PIRSR" id="PIRSR601382-3"/>
    </source>
</evidence>
<dbReference type="VEuPathDB" id="FungiDB:ASPWEDRAFT_106866"/>
<dbReference type="Gene3D" id="1.50.10.10">
    <property type="match status" value="1"/>
</dbReference>
<evidence type="ECO:0000256" key="10">
    <source>
        <dbReference type="PIRSR" id="PIRSR601382-1"/>
    </source>
</evidence>
<protein>
    <recommendedName>
        <fullName evidence="13">alpha-1,2-Mannosidase</fullName>
        <ecNumber evidence="13">3.2.1.-</ecNumber>
    </recommendedName>
</protein>
<dbReference type="UniPathway" id="UPA00378"/>
<evidence type="ECO:0000313" key="15">
    <source>
        <dbReference type="Proteomes" id="UP000184383"/>
    </source>
</evidence>
<evidence type="ECO:0000313" key="14">
    <source>
        <dbReference type="EMBL" id="OJJ36336.1"/>
    </source>
</evidence>
<comment type="function">
    <text evidence="9">Involved in the maturation of Asn-linked oligosaccharides. Progressively trims alpha-1,2-linked mannose residues from Man(9)GlcNAc(2) to produce Man(5)GlcNAc(2).</text>
</comment>
<reference evidence="15" key="1">
    <citation type="journal article" date="2017" name="Genome Biol.">
        <title>Comparative genomics reveals high biological diversity and specific adaptations in the industrially and medically important fungal genus Aspergillus.</title>
        <authorList>
            <person name="de Vries R.P."/>
            <person name="Riley R."/>
            <person name="Wiebenga A."/>
            <person name="Aguilar-Osorio G."/>
            <person name="Amillis S."/>
            <person name="Uchima C.A."/>
            <person name="Anderluh G."/>
            <person name="Asadollahi M."/>
            <person name="Askin M."/>
            <person name="Barry K."/>
            <person name="Battaglia E."/>
            <person name="Bayram O."/>
            <person name="Benocci T."/>
            <person name="Braus-Stromeyer S.A."/>
            <person name="Caldana C."/>
            <person name="Canovas D."/>
            <person name="Cerqueira G.C."/>
            <person name="Chen F."/>
            <person name="Chen W."/>
            <person name="Choi C."/>
            <person name="Clum A."/>
            <person name="Dos Santos R.A."/>
            <person name="Damasio A.R."/>
            <person name="Diallinas G."/>
            <person name="Emri T."/>
            <person name="Fekete E."/>
            <person name="Flipphi M."/>
            <person name="Freyberg S."/>
            <person name="Gallo A."/>
            <person name="Gournas C."/>
            <person name="Habgood R."/>
            <person name="Hainaut M."/>
            <person name="Harispe M.L."/>
            <person name="Henrissat B."/>
            <person name="Hilden K.S."/>
            <person name="Hope R."/>
            <person name="Hossain A."/>
            <person name="Karabika E."/>
            <person name="Karaffa L."/>
            <person name="Karanyi Z."/>
            <person name="Krasevec N."/>
            <person name="Kuo A."/>
            <person name="Kusch H."/>
            <person name="LaButti K."/>
            <person name="Lagendijk E.L."/>
            <person name="Lapidus A."/>
            <person name="Levasseur A."/>
            <person name="Lindquist E."/>
            <person name="Lipzen A."/>
            <person name="Logrieco A.F."/>
            <person name="MacCabe A."/>
            <person name="Maekelae M.R."/>
            <person name="Malavazi I."/>
            <person name="Melin P."/>
            <person name="Meyer V."/>
            <person name="Mielnichuk N."/>
            <person name="Miskei M."/>
            <person name="Molnar A.P."/>
            <person name="Mule G."/>
            <person name="Ngan C.Y."/>
            <person name="Orejas M."/>
            <person name="Orosz E."/>
            <person name="Ouedraogo J.P."/>
            <person name="Overkamp K.M."/>
            <person name="Park H.-S."/>
            <person name="Perrone G."/>
            <person name="Piumi F."/>
            <person name="Punt P.J."/>
            <person name="Ram A.F."/>
            <person name="Ramon A."/>
            <person name="Rauscher S."/>
            <person name="Record E."/>
            <person name="Riano-Pachon D.M."/>
            <person name="Robert V."/>
            <person name="Roehrig J."/>
            <person name="Ruller R."/>
            <person name="Salamov A."/>
            <person name="Salih N.S."/>
            <person name="Samson R.A."/>
            <person name="Sandor E."/>
            <person name="Sanguinetti M."/>
            <person name="Schuetze T."/>
            <person name="Sepcic K."/>
            <person name="Shelest E."/>
            <person name="Sherlock G."/>
            <person name="Sophianopoulou V."/>
            <person name="Squina F.M."/>
            <person name="Sun H."/>
            <person name="Susca A."/>
            <person name="Todd R.B."/>
            <person name="Tsang A."/>
            <person name="Unkles S.E."/>
            <person name="van de Wiele N."/>
            <person name="van Rossen-Uffink D."/>
            <person name="Oliveira J.V."/>
            <person name="Vesth T.C."/>
            <person name="Visser J."/>
            <person name="Yu J.-H."/>
            <person name="Zhou M."/>
            <person name="Andersen M.R."/>
            <person name="Archer D.B."/>
            <person name="Baker S.E."/>
            <person name="Benoit I."/>
            <person name="Brakhage A.A."/>
            <person name="Braus G.H."/>
            <person name="Fischer R."/>
            <person name="Frisvad J.C."/>
            <person name="Goldman G.H."/>
            <person name="Houbraken J."/>
            <person name="Oakley B."/>
            <person name="Pocsi I."/>
            <person name="Scazzocchio C."/>
            <person name="Seiboth B."/>
            <person name="vanKuyk P.A."/>
            <person name="Wortman J."/>
            <person name="Dyer P.S."/>
            <person name="Grigoriev I.V."/>
        </authorList>
    </citation>
    <scope>NUCLEOTIDE SEQUENCE [LARGE SCALE GENOMIC DNA]</scope>
    <source>
        <strain evidence="15">DTO 134E9</strain>
    </source>
</reference>
<keyword evidence="7 12" id="KW-1015">Disulfide bond</keyword>
<evidence type="ECO:0000256" key="4">
    <source>
        <dbReference type="ARBA" id="ARBA00004922"/>
    </source>
</evidence>
<dbReference type="GO" id="GO:0016020">
    <property type="term" value="C:membrane"/>
    <property type="evidence" value="ECO:0007669"/>
    <property type="project" value="InterPro"/>
</dbReference>
<dbReference type="InterPro" id="IPR050749">
    <property type="entry name" value="Glycosyl_Hydrolase_47"/>
</dbReference>
<dbReference type="PANTHER" id="PTHR11742:SF49">
    <property type="entry name" value="ALPHA-1,2-MANNOSIDASE"/>
    <property type="match status" value="1"/>
</dbReference>
<dbReference type="GO" id="GO:0036503">
    <property type="term" value="P:ERAD pathway"/>
    <property type="evidence" value="ECO:0007669"/>
    <property type="project" value="UniProtKB-ARBA"/>
</dbReference>
<dbReference type="EMBL" id="KV878211">
    <property type="protein sequence ID" value="OJJ36336.1"/>
    <property type="molecule type" value="Genomic_DNA"/>
</dbReference>
<evidence type="ECO:0000256" key="9">
    <source>
        <dbReference type="ARBA" id="ARBA00024790"/>
    </source>
</evidence>
<keyword evidence="15" id="KW-1185">Reference proteome</keyword>
<keyword evidence="11" id="KW-0106">Calcium</keyword>
<evidence type="ECO:0000256" key="6">
    <source>
        <dbReference type="ARBA" id="ARBA00022801"/>
    </source>
</evidence>
<dbReference type="PRINTS" id="PR00747">
    <property type="entry name" value="GLYHDRLASE47"/>
</dbReference>
<accession>A0A1L9RN29</accession>